<dbReference type="RefSeq" id="XP_045958213.1">
    <property type="nucleotide sequence ID" value="XM_046099993.1"/>
</dbReference>
<evidence type="ECO:0000313" key="2">
    <source>
        <dbReference type="Proteomes" id="UP000758603"/>
    </source>
</evidence>
<evidence type="ECO:0000313" key="1">
    <source>
        <dbReference type="EMBL" id="KAH6653943.1"/>
    </source>
</evidence>
<dbReference type="GeneID" id="70128885"/>
<reference evidence="1" key="1">
    <citation type="journal article" date="2021" name="Nat. Commun.">
        <title>Genetic determinants of endophytism in the Arabidopsis root mycobiome.</title>
        <authorList>
            <person name="Mesny F."/>
            <person name="Miyauchi S."/>
            <person name="Thiergart T."/>
            <person name="Pickel B."/>
            <person name="Atanasova L."/>
            <person name="Karlsson M."/>
            <person name="Huettel B."/>
            <person name="Barry K.W."/>
            <person name="Haridas S."/>
            <person name="Chen C."/>
            <person name="Bauer D."/>
            <person name="Andreopoulos W."/>
            <person name="Pangilinan J."/>
            <person name="LaButti K."/>
            <person name="Riley R."/>
            <person name="Lipzen A."/>
            <person name="Clum A."/>
            <person name="Drula E."/>
            <person name="Henrissat B."/>
            <person name="Kohler A."/>
            <person name="Grigoriev I.V."/>
            <person name="Martin F.M."/>
            <person name="Hacquard S."/>
        </authorList>
    </citation>
    <scope>NUCLEOTIDE SEQUENCE</scope>
    <source>
        <strain evidence="1">MPI-SDFR-AT-0073</strain>
    </source>
</reference>
<sequence>MLWYDKPIPRHFKKHDHDGDIDLAQYEHDEAHKDKHINDGIVDASGDLALKPVAYHGNSRIFNELLLIGNNNKKYLCVVLPFCLPYGQQQRRRATAGWHSKDIGYFFPNTEATYGNGDYFAIGADTKYRSGYAFCGSVRDNVGDNELRSSRVSTVVPADTHSLFFTVIDYDICFGAASHQTRLRTQSVIFSYIVPFLFPVMRP</sequence>
<name>A0A9P8ZXB9_9PEZI</name>
<dbReference type="AlphaFoldDB" id="A0A9P8ZXB9"/>
<dbReference type="Proteomes" id="UP000758603">
    <property type="component" value="Unassembled WGS sequence"/>
</dbReference>
<accession>A0A9P8ZXB9</accession>
<protein>
    <submittedName>
        <fullName evidence="1">Uncharacterized protein</fullName>
    </submittedName>
</protein>
<dbReference type="EMBL" id="JAGPXC010000004">
    <property type="protein sequence ID" value="KAH6653943.1"/>
    <property type="molecule type" value="Genomic_DNA"/>
</dbReference>
<proteinExistence type="predicted"/>
<gene>
    <name evidence="1" type="ORF">BKA67DRAFT_535290</name>
</gene>
<organism evidence="1 2">
    <name type="scientific">Truncatella angustata</name>
    <dbReference type="NCBI Taxonomy" id="152316"/>
    <lineage>
        <taxon>Eukaryota</taxon>
        <taxon>Fungi</taxon>
        <taxon>Dikarya</taxon>
        <taxon>Ascomycota</taxon>
        <taxon>Pezizomycotina</taxon>
        <taxon>Sordariomycetes</taxon>
        <taxon>Xylariomycetidae</taxon>
        <taxon>Amphisphaeriales</taxon>
        <taxon>Sporocadaceae</taxon>
        <taxon>Truncatella</taxon>
    </lineage>
</organism>
<comment type="caution">
    <text evidence="1">The sequence shown here is derived from an EMBL/GenBank/DDBJ whole genome shotgun (WGS) entry which is preliminary data.</text>
</comment>
<keyword evidence="2" id="KW-1185">Reference proteome</keyword>